<dbReference type="GO" id="GO:0010207">
    <property type="term" value="P:photosystem II assembly"/>
    <property type="evidence" value="ECO:0007669"/>
    <property type="project" value="InterPro"/>
</dbReference>
<protein>
    <submittedName>
        <fullName evidence="2">Uncharacterized protein</fullName>
    </submittedName>
</protein>
<organism evidence="2">
    <name type="scientific">Chloropicon roscoffensis</name>
    <dbReference type="NCBI Taxonomy" id="1461544"/>
    <lineage>
        <taxon>Eukaryota</taxon>
        <taxon>Viridiplantae</taxon>
        <taxon>Chlorophyta</taxon>
        <taxon>Chloropicophyceae</taxon>
        <taxon>Chloropicales</taxon>
        <taxon>Chloropicaceae</taxon>
        <taxon>Chloropicon</taxon>
    </lineage>
</organism>
<accession>A0A7S2T9I7</accession>
<dbReference type="GO" id="GO:0010206">
    <property type="term" value="P:photosystem II repair"/>
    <property type="evidence" value="ECO:0007669"/>
    <property type="project" value="InterPro"/>
</dbReference>
<evidence type="ECO:0000313" key="2">
    <source>
        <dbReference type="EMBL" id="CAD9721789.1"/>
    </source>
</evidence>
<name>A0A7S2T9I7_9CHLO</name>
<feature type="region of interest" description="Disordered" evidence="1">
    <location>
        <begin position="1"/>
        <end position="35"/>
    </location>
</feature>
<dbReference type="EMBL" id="HBHM01001374">
    <property type="protein sequence ID" value="CAD9721789.1"/>
    <property type="molecule type" value="Transcribed_RNA"/>
</dbReference>
<proteinExistence type="predicted"/>
<dbReference type="Pfam" id="PF13326">
    <property type="entry name" value="PSII_Pbs27"/>
    <property type="match status" value="1"/>
</dbReference>
<sequence length="225" mass="23997">MASRVAMRTSAAAPGPRTAAADAPRTARPTAAAPQSRRVALGLVGGAALALFPSRKPAMAGQFTGKKQWDGVVRGNTCELGEEGDECRQKQFGKDADNLKESVMNKSSNGNYKAQTGQAASKIDDEYFKTSEALISEINAYLDLDVFDKQRRVATTDIQTDAKTWTGRYAPGGSARLQSAQRLYVVVDSLLGHFAQNGFAPLPEPMKNKARSDMVTASGLLAKGL</sequence>
<dbReference type="InterPro" id="IPR038450">
    <property type="entry name" value="PSII_Psb27_sf"/>
</dbReference>
<gene>
    <name evidence="2" type="ORF">CROS1312_LOCUS1057</name>
</gene>
<reference evidence="2" key="1">
    <citation type="submission" date="2021-01" db="EMBL/GenBank/DDBJ databases">
        <authorList>
            <person name="Corre E."/>
            <person name="Pelletier E."/>
            <person name="Niang G."/>
            <person name="Scheremetjew M."/>
            <person name="Finn R."/>
            <person name="Kale V."/>
            <person name="Holt S."/>
            <person name="Cochrane G."/>
            <person name="Meng A."/>
            <person name="Brown T."/>
            <person name="Cohen L."/>
        </authorList>
    </citation>
    <scope>NUCLEOTIDE SEQUENCE</scope>
    <source>
        <strain evidence="2">RCC2335</strain>
    </source>
</reference>
<evidence type="ECO:0000256" key="1">
    <source>
        <dbReference type="SAM" id="MobiDB-lite"/>
    </source>
</evidence>
<feature type="compositionally biased region" description="Low complexity" evidence="1">
    <location>
        <begin position="8"/>
        <end position="35"/>
    </location>
</feature>
<dbReference type="GO" id="GO:0009523">
    <property type="term" value="C:photosystem II"/>
    <property type="evidence" value="ECO:0007669"/>
    <property type="project" value="InterPro"/>
</dbReference>
<dbReference type="InterPro" id="IPR025585">
    <property type="entry name" value="PSII_Psb27"/>
</dbReference>
<dbReference type="AlphaFoldDB" id="A0A7S2T9I7"/>
<dbReference type="Gene3D" id="1.20.58.810">
    <property type="entry name" value="Photosystem II Pbs27"/>
    <property type="match status" value="1"/>
</dbReference>